<evidence type="ECO:0000313" key="14">
    <source>
        <dbReference type="Proteomes" id="UP001069090"/>
    </source>
</evidence>
<evidence type="ECO:0000256" key="5">
    <source>
        <dbReference type="ARBA" id="ARBA00022519"/>
    </source>
</evidence>
<feature type="domain" description="General secretion pathway GspH" evidence="12">
    <location>
        <begin position="44"/>
        <end position="157"/>
    </location>
</feature>
<reference evidence="13 14" key="1">
    <citation type="submission" date="2022-12" db="EMBL/GenBank/DDBJ databases">
        <title>Dasania phycosphaerae sp. nov., isolated from particulate material of the south coast of Korea.</title>
        <authorList>
            <person name="Jiang Y."/>
        </authorList>
    </citation>
    <scope>NUCLEOTIDE SEQUENCE [LARGE SCALE GENOMIC DNA]</scope>
    <source>
        <strain evidence="13 14">GY-19</strain>
    </source>
</reference>
<keyword evidence="5" id="KW-0997">Cell inner membrane</keyword>
<dbReference type="Pfam" id="PF12019">
    <property type="entry name" value="GspH"/>
    <property type="match status" value="1"/>
</dbReference>
<sequence length="184" mass="20489">MKLQQAAYTLIELLTVLSITAILIGMAPPAFQSLVNKHKQDARTEHFYTSIQYARLLAIEEGHIISLCTSIDGIVCNKAASNYLIVFHDENNNKKVDNDELKQKVNIQALDSLISIKVSAGRHYIRFRPDGTAIDFGRIKICPLSQNNNYADELVLNYGGRLRQGQDADNDGIVEGKNGKNIQC</sequence>
<proteinExistence type="inferred from homology"/>
<evidence type="ECO:0000256" key="3">
    <source>
        <dbReference type="ARBA" id="ARBA00022475"/>
    </source>
</evidence>
<dbReference type="GO" id="GO:0015627">
    <property type="term" value="C:type II protein secretion system complex"/>
    <property type="evidence" value="ECO:0007669"/>
    <property type="project" value="InterPro"/>
</dbReference>
<dbReference type="InterPro" id="IPR018247">
    <property type="entry name" value="EF_Hand_1_Ca_BS"/>
</dbReference>
<feature type="transmembrane region" description="Helical" evidence="11">
    <location>
        <begin position="6"/>
        <end position="27"/>
    </location>
</feature>
<comment type="subcellular location">
    <subcellularLocation>
        <location evidence="1">Cell inner membrane</location>
        <topology evidence="1">Single-pass membrane protein</topology>
    </subcellularLocation>
</comment>
<dbReference type="InterPro" id="IPR045584">
    <property type="entry name" value="Pilin-like"/>
</dbReference>
<evidence type="ECO:0000256" key="8">
    <source>
        <dbReference type="ARBA" id="ARBA00023136"/>
    </source>
</evidence>
<dbReference type="Gene3D" id="3.55.40.10">
    <property type="entry name" value="minor pseudopilin epsh domain"/>
    <property type="match status" value="1"/>
</dbReference>
<keyword evidence="8 11" id="KW-0472">Membrane</keyword>
<evidence type="ECO:0000256" key="11">
    <source>
        <dbReference type="SAM" id="Phobius"/>
    </source>
</evidence>
<dbReference type="EMBL" id="JAPTGG010000010">
    <property type="protein sequence ID" value="MCZ0866029.1"/>
    <property type="molecule type" value="Genomic_DNA"/>
</dbReference>
<dbReference type="Pfam" id="PF07963">
    <property type="entry name" value="N_methyl"/>
    <property type="match status" value="1"/>
</dbReference>
<dbReference type="NCBIfam" id="TIGR02532">
    <property type="entry name" value="IV_pilin_GFxxxE"/>
    <property type="match status" value="1"/>
</dbReference>
<dbReference type="RefSeq" id="WP_258332187.1">
    <property type="nucleotide sequence ID" value="NZ_JAPTGG010000010.1"/>
</dbReference>
<evidence type="ECO:0000256" key="6">
    <source>
        <dbReference type="ARBA" id="ARBA00022692"/>
    </source>
</evidence>
<dbReference type="SUPFAM" id="SSF54523">
    <property type="entry name" value="Pili subunits"/>
    <property type="match status" value="1"/>
</dbReference>
<keyword evidence="6 11" id="KW-0812">Transmembrane</keyword>
<evidence type="ECO:0000259" key="12">
    <source>
        <dbReference type="Pfam" id="PF12019"/>
    </source>
</evidence>
<dbReference type="GO" id="GO:0005886">
    <property type="term" value="C:plasma membrane"/>
    <property type="evidence" value="ECO:0007669"/>
    <property type="project" value="UniProtKB-SubCell"/>
</dbReference>
<evidence type="ECO:0000256" key="4">
    <source>
        <dbReference type="ARBA" id="ARBA00022481"/>
    </source>
</evidence>
<dbReference type="GO" id="GO:0015628">
    <property type="term" value="P:protein secretion by the type II secretion system"/>
    <property type="evidence" value="ECO:0007669"/>
    <property type="project" value="InterPro"/>
</dbReference>
<gene>
    <name evidence="13" type="ORF">O0V09_12520</name>
</gene>
<dbReference type="InterPro" id="IPR012902">
    <property type="entry name" value="N_methyl_site"/>
</dbReference>
<name>A0A9J6RPS2_9GAMM</name>
<keyword evidence="14" id="KW-1185">Reference proteome</keyword>
<evidence type="ECO:0000256" key="9">
    <source>
        <dbReference type="ARBA" id="ARBA00025772"/>
    </source>
</evidence>
<evidence type="ECO:0000256" key="1">
    <source>
        <dbReference type="ARBA" id="ARBA00004377"/>
    </source>
</evidence>
<dbReference type="Proteomes" id="UP001069090">
    <property type="component" value="Unassembled WGS sequence"/>
</dbReference>
<evidence type="ECO:0000256" key="2">
    <source>
        <dbReference type="ARBA" id="ARBA00021549"/>
    </source>
</evidence>
<protein>
    <recommendedName>
        <fullName evidence="2">Type II secretion system protein H</fullName>
    </recommendedName>
    <alternativeName>
        <fullName evidence="10">General secretion pathway protein H</fullName>
    </alternativeName>
</protein>
<dbReference type="AlphaFoldDB" id="A0A9J6RPS2"/>
<comment type="caution">
    <text evidence="13">The sequence shown here is derived from an EMBL/GenBank/DDBJ whole genome shotgun (WGS) entry which is preliminary data.</text>
</comment>
<keyword evidence="4" id="KW-0488">Methylation</keyword>
<dbReference type="PROSITE" id="PS00018">
    <property type="entry name" value="EF_HAND_1"/>
    <property type="match status" value="1"/>
</dbReference>
<keyword evidence="3" id="KW-1003">Cell membrane</keyword>
<organism evidence="13 14">
    <name type="scientific">Dasania phycosphaerae</name>
    <dbReference type="NCBI Taxonomy" id="2950436"/>
    <lineage>
        <taxon>Bacteria</taxon>
        <taxon>Pseudomonadati</taxon>
        <taxon>Pseudomonadota</taxon>
        <taxon>Gammaproteobacteria</taxon>
        <taxon>Cellvibrionales</taxon>
        <taxon>Spongiibacteraceae</taxon>
        <taxon>Dasania</taxon>
    </lineage>
</organism>
<dbReference type="InterPro" id="IPR022346">
    <property type="entry name" value="T2SS_GspH"/>
</dbReference>
<evidence type="ECO:0000256" key="7">
    <source>
        <dbReference type="ARBA" id="ARBA00022989"/>
    </source>
</evidence>
<evidence type="ECO:0000256" key="10">
    <source>
        <dbReference type="ARBA" id="ARBA00030775"/>
    </source>
</evidence>
<keyword evidence="7 11" id="KW-1133">Transmembrane helix</keyword>
<accession>A0A9J6RPS2</accession>
<evidence type="ECO:0000313" key="13">
    <source>
        <dbReference type="EMBL" id="MCZ0866029.1"/>
    </source>
</evidence>
<comment type="similarity">
    <text evidence="9">Belongs to the GSP H family.</text>
</comment>